<evidence type="ECO:0000259" key="9">
    <source>
        <dbReference type="Pfam" id="PF00482"/>
    </source>
</evidence>
<dbReference type="Proteomes" id="UP000769766">
    <property type="component" value="Unassembled WGS sequence"/>
</dbReference>
<keyword evidence="6 8" id="KW-1133">Transmembrane helix</keyword>
<dbReference type="GO" id="GO:0015627">
    <property type="term" value="C:type II protein secretion system complex"/>
    <property type="evidence" value="ECO:0007669"/>
    <property type="project" value="InterPro"/>
</dbReference>
<dbReference type="AlphaFoldDB" id="A0A932FVW6"/>
<evidence type="ECO:0000256" key="4">
    <source>
        <dbReference type="ARBA" id="ARBA00022519"/>
    </source>
</evidence>
<dbReference type="InterPro" id="IPR018076">
    <property type="entry name" value="T2SS_GspF_dom"/>
</dbReference>
<evidence type="ECO:0000256" key="8">
    <source>
        <dbReference type="SAM" id="Phobius"/>
    </source>
</evidence>
<name>A0A932FVW6_UNCTE</name>
<proteinExistence type="inferred from homology"/>
<dbReference type="NCBIfam" id="TIGR02120">
    <property type="entry name" value="GspF"/>
    <property type="match status" value="1"/>
</dbReference>
<feature type="domain" description="Type II secretion system protein GspF" evidence="9">
    <location>
        <begin position="275"/>
        <end position="396"/>
    </location>
</feature>
<organism evidence="10 11">
    <name type="scientific">Tectimicrobiota bacterium</name>
    <dbReference type="NCBI Taxonomy" id="2528274"/>
    <lineage>
        <taxon>Bacteria</taxon>
        <taxon>Pseudomonadati</taxon>
        <taxon>Nitrospinota/Tectimicrobiota group</taxon>
        <taxon>Candidatus Tectimicrobiota</taxon>
    </lineage>
</organism>
<dbReference type="Gene3D" id="1.20.81.30">
    <property type="entry name" value="Type II secretion system (T2SS), domain F"/>
    <property type="match status" value="2"/>
</dbReference>
<evidence type="ECO:0000313" key="10">
    <source>
        <dbReference type="EMBL" id="MBI2875697.1"/>
    </source>
</evidence>
<dbReference type="InterPro" id="IPR011850">
    <property type="entry name" value="T2SS_GspF"/>
</dbReference>
<feature type="domain" description="Type II secretion system protein GspF" evidence="9">
    <location>
        <begin position="72"/>
        <end position="195"/>
    </location>
</feature>
<reference evidence="10" key="1">
    <citation type="submission" date="2020-07" db="EMBL/GenBank/DDBJ databases">
        <title>Huge and variable diversity of episymbiotic CPR bacteria and DPANN archaea in groundwater ecosystems.</title>
        <authorList>
            <person name="He C.Y."/>
            <person name="Keren R."/>
            <person name="Whittaker M."/>
            <person name="Farag I.F."/>
            <person name="Doudna J."/>
            <person name="Cate J.H.D."/>
            <person name="Banfield J.F."/>
        </authorList>
    </citation>
    <scope>NUCLEOTIDE SEQUENCE</scope>
    <source>
        <strain evidence="10">NC_groundwater_672_Ag_B-0.1um_62_36</strain>
    </source>
</reference>
<comment type="caution">
    <text evidence="10">The sequence shown here is derived from an EMBL/GenBank/DDBJ whole genome shotgun (WGS) entry which is preliminary data.</text>
</comment>
<dbReference type="GO" id="GO:0005886">
    <property type="term" value="C:plasma membrane"/>
    <property type="evidence" value="ECO:0007669"/>
    <property type="project" value="UniProtKB-SubCell"/>
</dbReference>
<feature type="transmembrane region" description="Helical" evidence="8">
    <location>
        <begin position="214"/>
        <end position="240"/>
    </location>
</feature>
<dbReference type="Pfam" id="PF00482">
    <property type="entry name" value="T2SSF"/>
    <property type="match status" value="2"/>
</dbReference>
<keyword evidence="5 8" id="KW-0812">Transmembrane</keyword>
<dbReference type="PANTHER" id="PTHR30012">
    <property type="entry name" value="GENERAL SECRETION PATHWAY PROTEIN"/>
    <property type="match status" value="1"/>
</dbReference>
<dbReference type="PANTHER" id="PTHR30012:SF0">
    <property type="entry name" value="TYPE II SECRETION SYSTEM PROTEIN F-RELATED"/>
    <property type="match status" value="1"/>
</dbReference>
<feature type="transmembrane region" description="Helical" evidence="8">
    <location>
        <begin position="379"/>
        <end position="401"/>
    </location>
</feature>
<evidence type="ECO:0000256" key="2">
    <source>
        <dbReference type="ARBA" id="ARBA00005745"/>
    </source>
</evidence>
<dbReference type="EMBL" id="JACPRF010000068">
    <property type="protein sequence ID" value="MBI2875697.1"/>
    <property type="molecule type" value="Genomic_DNA"/>
</dbReference>
<dbReference type="PRINTS" id="PR00812">
    <property type="entry name" value="BCTERIALGSPF"/>
</dbReference>
<evidence type="ECO:0000256" key="1">
    <source>
        <dbReference type="ARBA" id="ARBA00004429"/>
    </source>
</evidence>
<accession>A0A932FVW6</accession>
<gene>
    <name evidence="10" type="primary">gspF</name>
    <name evidence="10" type="ORF">HYY20_02315</name>
</gene>
<dbReference type="FunFam" id="1.20.81.30:FF:000001">
    <property type="entry name" value="Type II secretion system protein F"/>
    <property type="match status" value="2"/>
</dbReference>
<evidence type="ECO:0000256" key="5">
    <source>
        <dbReference type="ARBA" id="ARBA00022692"/>
    </source>
</evidence>
<protein>
    <submittedName>
        <fullName evidence="10">Type II secretion system inner membrane protein GspF</fullName>
    </submittedName>
</protein>
<sequence length="406" mass="45471">MSAFAYKAADNTGKLISGSLEAKDRGTAVVQLQEMGYFPIQVTLQGDGNGNSRSLSELGLFSRIGLKDVLNFTQQLSTLLEAGFPLDRSLLVMAQFSESSRFRQVIEEVHQDLRKGHSLEESLARHPRVFNKLYTNMVRAGEAGGVLELVLARLAAFLEEVQELKEYIASALIYPLLLTLVGGGAVTLLLTFVIPKFAQIFADLGQAIPWPTQLLLSLSAFLQSYWWLLLGTIFLLVYGVRRYVQTEGGRWQWDTWQLKLPVWGELKRKIETARFARTLGTLLHNGVPLLSSLVIVKDSVVNQVVKRVIVEAYRRVKEGERIASPLRDSRVFPPLAVHMIAVGEESGKLEEMLLKVAEVYERQVRLTVKRLISVLEPTMILLMGLIIGFIVFSMLLAIFSVNELPM</sequence>
<dbReference type="InterPro" id="IPR003004">
    <property type="entry name" value="GspF/PilC"/>
</dbReference>
<comment type="subcellular location">
    <subcellularLocation>
        <location evidence="1">Cell inner membrane</location>
        <topology evidence="1">Multi-pass membrane protein</topology>
    </subcellularLocation>
</comment>
<dbReference type="InterPro" id="IPR042094">
    <property type="entry name" value="T2SS_GspF_sf"/>
</dbReference>
<evidence type="ECO:0000256" key="3">
    <source>
        <dbReference type="ARBA" id="ARBA00022475"/>
    </source>
</evidence>
<feature type="transmembrane region" description="Helical" evidence="8">
    <location>
        <begin position="172"/>
        <end position="194"/>
    </location>
</feature>
<evidence type="ECO:0000313" key="11">
    <source>
        <dbReference type="Proteomes" id="UP000769766"/>
    </source>
</evidence>
<evidence type="ECO:0000256" key="6">
    <source>
        <dbReference type="ARBA" id="ARBA00022989"/>
    </source>
</evidence>
<keyword evidence="7 8" id="KW-0472">Membrane</keyword>
<evidence type="ECO:0000256" key="7">
    <source>
        <dbReference type="ARBA" id="ARBA00023136"/>
    </source>
</evidence>
<keyword evidence="4" id="KW-0997">Cell inner membrane</keyword>
<dbReference type="GO" id="GO:0015628">
    <property type="term" value="P:protein secretion by the type II secretion system"/>
    <property type="evidence" value="ECO:0007669"/>
    <property type="project" value="InterPro"/>
</dbReference>
<comment type="similarity">
    <text evidence="2">Belongs to the GSP F family.</text>
</comment>
<keyword evidence="3" id="KW-1003">Cell membrane</keyword>